<dbReference type="InParanoid" id="A0A067QQG4"/>
<feature type="compositionally biased region" description="Polar residues" evidence="1">
    <location>
        <begin position="1"/>
        <end position="30"/>
    </location>
</feature>
<feature type="region of interest" description="Disordered" evidence="1">
    <location>
        <begin position="1"/>
        <end position="34"/>
    </location>
</feature>
<evidence type="ECO:0000256" key="1">
    <source>
        <dbReference type="SAM" id="MobiDB-lite"/>
    </source>
</evidence>
<accession>A0A067QQG4</accession>
<organism evidence="2 3">
    <name type="scientific">Zootermopsis nevadensis</name>
    <name type="common">Dampwood termite</name>
    <dbReference type="NCBI Taxonomy" id="136037"/>
    <lineage>
        <taxon>Eukaryota</taxon>
        <taxon>Metazoa</taxon>
        <taxon>Ecdysozoa</taxon>
        <taxon>Arthropoda</taxon>
        <taxon>Hexapoda</taxon>
        <taxon>Insecta</taxon>
        <taxon>Pterygota</taxon>
        <taxon>Neoptera</taxon>
        <taxon>Polyneoptera</taxon>
        <taxon>Dictyoptera</taxon>
        <taxon>Blattodea</taxon>
        <taxon>Blattoidea</taxon>
        <taxon>Termitoidae</taxon>
        <taxon>Termopsidae</taxon>
        <taxon>Zootermopsis</taxon>
    </lineage>
</organism>
<dbReference type="AlphaFoldDB" id="A0A067QQG4"/>
<dbReference type="EMBL" id="KK853574">
    <property type="protein sequence ID" value="KDR06615.1"/>
    <property type="molecule type" value="Genomic_DNA"/>
</dbReference>
<sequence>MDSANLNVSNGNSKPDVNTIQYGTSDTGPNDTHDTFVSRSWHCSTASVSSGPNP</sequence>
<gene>
    <name evidence="2" type="ORF">L798_02998</name>
</gene>
<dbReference type="Proteomes" id="UP000027135">
    <property type="component" value="Unassembled WGS sequence"/>
</dbReference>
<proteinExistence type="predicted"/>
<evidence type="ECO:0000313" key="2">
    <source>
        <dbReference type="EMBL" id="KDR06615.1"/>
    </source>
</evidence>
<name>A0A067QQG4_ZOONE</name>
<protein>
    <submittedName>
        <fullName evidence="2">Uncharacterized protein</fullName>
    </submittedName>
</protein>
<evidence type="ECO:0000313" key="3">
    <source>
        <dbReference type="Proteomes" id="UP000027135"/>
    </source>
</evidence>
<keyword evidence="3" id="KW-1185">Reference proteome</keyword>
<reference evidence="2 3" key="1">
    <citation type="journal article" date="2014" name="Nat. Commun.">
        <title>Molecular traces of alternative social organization in a termite genome.</title>
        <authorList>
            <person name="Terrapon N."/>
            <person name="Li C."/>
            <person name="Robertson H.M."/>
            <person name="Ji L."/>
            <person name="Meng X."/>
            <person name="Booth W."/>
            <person name="Chen Z."/>
            <person name="Childers C.P."/>
            <person name="Glastad K.M."/>
            <person name="Gokhale K."/>
            <person name="Gowin J."/>
            <person name="Gronenberg W."/>
            <person name="Hermansen R.A."/>
            <person name="Hu H."/>
            <person name="Hunt B.G."/>
            <person name="Huylmans A.K."/>
            <person name="Khalil S.M."/>
            <person name="Mitchell R.D."/>
            <person name="Munoz-Torres M.C."/>
            <person name="Mustard J.A."/>
            <person name="Pan H."/>
            <person name="Reese J.T."/>
            <person name="Scharf M.E."/>
            <person name="Sun F."/>
            <person name="Vogel H."/>
            <person name="Xiao J."/>
            <person name="Yang W."/>
            <person name="Yang Z."/>
            <person name="Yang Z."/>
            <person name="Zhou J."/>
            <person name="Zhu J."/>
            <person name="Brent C.S."/>
            <person name="Elsik C.G."/>
            <person name="Goodisman M.A."/>
            <person name="Liberles D.A."/>
            <person name="Roe R.M."/>
            <person name="Vargo E.L."/>
            <person name="Vilcinskas A."/>
            <person name="Wang J."/>
            <person name="Bornberg-Bauer E."/>
            <person name="Korb J."/>
            <person name="Zhang G."/>
            <person name="Liebig J."/>
        </authorList>
    </citation>
    <scope>NUCLEOTIDE SEQUENCE [LARGE SCALE GENOMIC DNA]</scope>
    <source>
        <tissue evidence="2">Whole organism</tissue>
    </source>
</reference>